<dbReference type="InterPro" id="IPR011990">
    <property type="entry name" value="TPR-like_helical_dom_sf"/>
</dbReference>
<evidence type="ECO:0000313" key="6">
    <source>
        <dbReference type="Proteomes" id="UP000183760"/>
    </source>
</evidence>
<keyword evidence="2 3" id="KW-0802">TPR repeat</keyword>
<name>A0ABY1C0N3_MYXFU</name>
<proteinExistence type="predicted"/>
<evidence type="ECO:0000256" key="2">
    <source>
        <dbReference type="ARBA" id="ARBA00022803"/>
    </source>
</evidence>
<feature type="transmembrane region" description="Helical" evidence="4">
    <location>
        <begin position="193"/>
        <end position="220"/>
    </location>
</feature>
<feature type="transmembrane region" description="Helical" evidence="4">
    <location>
        <begin position="335"/>
        <end position="353"/>
    </location>
</feature>
<dbReference type="SMART" id="SM00028">
    <property type="entry name" value="TPR"/>
    <property type="match status" value="4"/>
</dbReference>
<comment type="caution">
    <text evidence="5">The sequence shown here is derived from an EMBL/GenBank/DDBJ whole genome shotgun (WGS) entry which is preliminary data.</text>
</comment>
<protein>
    <submittedName>
        <fullName evidence="5">Tetratricopeptide repeat-containing protein</fullName>
    </submittedName>
</protein>
<evidence type="ECO:0000256" key="4">
    <source>
        <dbReference type="SAM" id="Phobius"/>
    </source>
</evidence>
<dbReference type="InterPro" id="IPR052346">
    <property type="entry name" value="O-mannosyl-transferase_TMTC"/>
</dbReference>
<dbReference type="EMBL" id="FOIB01000002">
    <property type="protein sequence ID" value="SET48952.1"/>
    <property type="molecule type" value="Genomic_DNA"/>
</dbReference>
<dbReference type="Proteomes" id="UP000183760">
    <property type="component" value="Unassembled WGS sequence"/>
</dbReference>
<evidence type="ECO:0000256" key="1">
    <source>
        <dbReference type="ARBA" id="ARBA00022737"/>
    </source>
</evidence>
<dbReference type="PANTHER" id="PTHR44227:SF3">
    <property type="entry name" value="PROTEIN O-MANNOSYL-TRANSFERASE TMTC4"/>
    <property type="match status" value="1"/>
</dbReference>
<dbReference type="InterPro" id="IPR019734">
    <property type="entry name" value="TPR_rpt"/>
</dbReference>
<evidence type="ECO:0000313" key="5">
    <source>
        <dbReference type="EMBL" id="SET48952.1"/>
    </source>
</evidence>
<feature type="transmembrane region" description="Helical" evidence="4">
    <location>
        <begin position="311"/>
        <end position="328"/>
    </location>
</feature>
<feature type="transmembrane region" description="Helical" evidence="4">
    <location>
        <begin position="390"/>
        <end position="410"/>
    </location>
</feature>
<organism evidence="5 6">
    <name type="scientific">Myxococcus fulvus</name>
    <dbReference type="NCBI Taxonomy" id="33"/>
    <lineage>
        <taxon>Bacteria</taxon>
        <taxon>Pseudomonadati</taxon>
        <taxon>Myxococcota</taxon>
        <taxon>Myxococcia</taxon>
        <taxon>Myxococcales</taxon>
        <taxon>Cystobacterineae</taxon>
        <taxon>Myxococcaceae</taxon>
        <taxon>Myxococcus</taxon>
    </lineage>
</organism>
<dbReference type="PANTHER" id="PTHR44227">
    <property type="match status" value="1"/>
</dbReference>
<feature type="transmembrane region" description="Helical" evidence="4">
    <location>
        <begin position="104"/>
        <end position="125"/>
    </location>
</feature>
<dbReference type="PROSITE" id="PS50005">
    <property type="entry name" value="TPR"/>
    <property type="match status" value="2"/>
</dbReference>
<feature type="repeat" description="TPR" evidence="3">
    <location>
        <begin position="535"/>
        <end position="568"/>
    </location>
</feature>
<keyword evidence="4" id="KW-1133">Transmembrane helix</keyword>
<keyword evidence="6" id="KW-1185">Reference proteome</keyword>
<evidence type="ECO:0000256" key="3">
    <source>
        <dbReference type="PROSITE-ProRule" id="PRU00339"/>
    </source>
</evidence>
<dbReference type="Pfam" id="PF13432">
    <property type="entry name" value="TPR_16"/>
    <property type="match status" value="2"/>
</dbReference>
<keyword evidence="1" id="KW-0677">Repeat</keyword>
<keyword evidence="4" id="KW-0812">Transmembrane</keyword>
<keyword evidence="4" id="KW-0472">Membrane</keyword>
<dbReference type="RefSeq" id="WP_083559728.1">
    <property type="nucleotide sequence ID" value="NZ_BJXR01000016.1"/>
</dbReference>
<feature type="transmembrane region" description="Helical" evidence="4">
    <location>
        <begin position="162"/>
        <end position="181"/>
    </location>
</feature>
<reference evidence="5 6" key="1">
    <citation type="submission" date="2016-10" db="EMBL/GenBank/DDBJ databases">
        <authorList>
            <person name="Varghese N."/>
            <person name="Submissions S."/>
        </authorList>
    </citation>
    <scope>NUCLEOTIDE SEQUENCE [LARGE SCALE GENOMIC DNA]</scope>
    <source>
        <strain evidence="5 6">DSM 16525</strain>
    </source>
</reference>
<sequence length="586" mass="62981">MANPAVHSGLLRPHHRSLLVFVVALAVYAGTLRNGLVYDDLQLVVENPWLRSWSELGNAFLHPLFPSEDGVPPAEARGPAGAYFRPLAHVLLFAQRSVFGLQAWGFHLVLMLLHAGVSVLVLGLLRACLKTRGEHSAGTAEWAAVAGALLFAVHPVHTESVAWVSGCMDVAATLLVLLAVRQMAVGPPTWRRGVGAGLLGGAALLFKEVAVVFPVVLWATDRAMGGVVSPPGLRGWARRYAPLGLGALGYAALRLNAVGLSLPVHAEGGPSGLYPLHMLALVGKLGAKLFWPHPLVVTIPSRVPPLASEVVLGGVLLLGLAVVSWRAWRASRATFAGAVWLLTPLLPVLLMQLRGVEAYAERFLYLPSVGFCLLVAVGVRWLLERWPGQARAVGLAAGGVVVVFAALTLARVPAWRDDISLWEDTLSKTPDQPSIHAYLGASYLKARRVEDAIPHLQMAVASLPRLYQPQSDLAVAYALLGRMDLAIPQLERVHAMRPKEPVVLHNLGLALRKAERLEEAVERFRAAVMLSPRRADSHLELGRTLLRLGRAGEAVAPLEEALRLRPDSAPAREGLRQARLAAGATQ</sequence>
<feature type="repeat" description="TPR" evidence="3">
    <location>
        <begin position="501"/>
        <end position="534"/>
    </location>
</feature>
<feature type="transmembrane region" description="Helical" evidence="4">
    <location>
        <begin position="137"/>
        <end position="156"/>
    </location>
</feature>
<dbReference type="Gene3D" id="1.25.40.10">
    <property type="entry name" value="Tetratricopeptide repeat domain"/>
    <property type="match status" value="1"/>
</dbReference>
<dbReference type="SUPFAM" id="SSF48452">
    <property type="entry name" value="TPR-like"/>
    <property type="match status" value="1"/>
</dbReference>
<gene>
    <name evidence="5" type="ORF">SAMN05443572_102461</name>
</gene>
<feature type="transmembrane region" description="Helical" evidence="4">
    <location>
        <begin position="365"/>
        <end position="383"/>
    </location>
</feature>
<accession>A0ABY1C0N3</accession>